<evidence type="ECO:0000256" key="1">
    <source>
        <dbReference type="ARBA" id="ARBA00022664"/>
    </source>
</evidence>
<evidence type="ECO:0000256" key="5">
    <source>
        <dbReference type="ARBA" id="ARBA00023274"/>
    </source>
</evidence>
<reference evidence="6 7" key="1">
    <citation type="journal article" date="2018" name="Science">
        <title>The opium poppy genome and morphinan production.</title>
        <authorList>
            <person name="Guo L."/>
            <person name="Winzer T."/>
            <person name="Yang X."/>
            <person name="Li Y."/>
            <person name="Ning Z."/>
            <person name="He Z."/>
            <person name="Teodor R."/>
            <person name="Lu Y."/>
            <person name="Bowser T.A."/>
            <person name="Graham I.A."/>
            <person name="Ye K."/>
        </authorList>
    </citation>
    <scope>NUCLEOTIDE SEQUENCE [LARGE SCALE GENOMIC DNA]</scope>
    <source>
        <strain evidence="7">cv. HN1</strain>
        <tissue evidence="6">Leaves</tissue>
    </source>
</reference>
<dbReference type="GO" id="GO:0003729">
    <property type="term" value="F:mRNA binding"/>
    <property type="evidence" value="ECO:0007669"/>
    <property type="project" value="InterPro"/>
</dbReference>
<keyword evidence="1" id="KW-0507">mRNA processing</keyword>
<keyword evidence="2" id="KW-0677">Repeat</keyword>
<dbReference type="GO" id="GO:0006397">
    <property type="term" value="P:mRNA processing"/>
    <property type="evidence" value="ECO:0007669"/>
    <property type="project" value="UniProtKB-KW"/>
</dbReference>
<dbReference type="STRING" id="3469.A0A4Y7JY80"/>
<dbReference type="PANTHER" id="PTHR31846:SF20">
    <property type="entry name" value="CRM-DOMAIN CONTAINING FACTOR CFM2, CHLOROPLASTIC"/>
    <property type="match status" value="1"/>
</dbReference>
<sequence>MTILRRLGLLLPCHFSLGRNKKLQGLAASIVKLWEKFKIAKIAALRCIGYLVVGHRQNLVAFASEVLWEEPNVEPALNSIPRILLRGFTAQEFAATDIVFRFFCEWNEYSIESSMERSPDHPHLPTPRRVVISPMRGKENIPIPATNMVDDPPVAPTALASSNCSSPQAPANVKFPAHPLLGCNCKGVCIYSRKCACTKLNGFEFLYVSKDGGR</sequence>
<evidence type="ECO:0000313" key="7">
    <source>
        <dbReference type="Proteomes" id="UP000316621"/>
    </source>
</evidence>
<dbReference type="AlphaFoldDB" id="A0A4Y7JY80"/>
<dbReference type="PANTHER" id="PTHR31846">
    <property type="entry name" value="CRS1 / YHBY (CRM) DOMAIN-CONTAINING PROTEIN"/>
    <property type="match status" value="1"/>
</dbReference>
<dbReference type="Gramene" id="RZC65647">
    <property type="protein sequence ID" value="RZC65647"/>
    <property type="gene ID" value="C5167_009328"/>
</dbReference>
<accession>A0A4Y7JY80</accession>
<dbReference type="EMBL" id="CM010720">
    <property type="protein sequence ID" value="RZC65647.1"/>
    <property type="molecule type" value="Genomic_DNA"/>
</dbReference>
<dbReference type="SUPFAM" id="SSF75471">
    <property type="entry name" value="YhbY-like"/>
    <property type="match status" value="1"/>
</dbReference>
<evidence type="ECO:0000256" key="2">
    <source>
        <dbReference type="ARBA" id="ARBA00022737"/>
    </source>
</evidence>
<keyword evidence="4" id="KW-0508">mRNA splicing</keyword>
<evidence type="ECO:0000313" key="6">
    <source>
        <dbReference type="EMBL" id="RZC65647.1"/>
    </source>
</evidence>
<protein>
    <submittedName>
        <fullName evidence="6">Uncharacterized protein</fullName>
    </submittedName>
</protein>
<dbReference type="InterPro" id="IPR035920">
    <property type="entry name" value="YhbY-like_sf"/>
</dbReference>
<keyword evidence="7" id="KW-1185">Reference proteome</keyword>
<organism evidence="6 7">
    <name type="scientific">Papaver somniferum</name>
    <name type="common">Opium poppy</name>
    <dbReference type="NCBI Taxonomy" id="3469"/>
    <lineage>
        <taxon>Eukaryota</taxon>
        <taxon>Viridiplantae</taxon>
        <taxon>Streptophyta</taxon>
        <taxon>Embryophyta</taxon>
        <taxon>Tracheophyta</taxon>
        <taxon>Spermatophyta</taxon>
        <taxon>Magnoliopsida</taxon>
        <taxon>Ranunculales</taxon>
        <taxon>Papaveraceae</taxon>
        <taxon>Papaveroideae</taxon>
        <taxon>Papaver</taxon>
    </lineage>
</organism>
<name>A0A4Y7JY80_PAPSO</name>
<keyword evidence="5" id="KW-0687">Ribonucleoprotein</keyword>
<dbReference type="SUPFAM" id="SSF82199">
    <property type="entry name" value="SET domain"/>
    <property type="match status" value="1"/>
</dbReference>
<dbReference type="Proteomes" id="UP000316621">
    <property type="component" value="Chromosome 6"/>
</dbReference>
<proteinExistence type="predicted"/>
<dbReference type="InterPro" id="IPR046341">
    <property type="entry name" value="SET_dom_sf"/>
</dbReference>
<dbReference type="InterPro" id="IPR045278">
    <property type="entry name" value="CRS1/CFM2/CFM3"/>
</dbReference>
<dbReference type="Gene3D" id="2.170.270.10">
    <property type="entry name" value="SET domain"/>
    <property type="match status" value="1"/>
</dbReference>
<evidence type="ECO:0000256" key="3">
    <source>
        <dbReference type="ARBA" id="ARBA00022946"/>
    </source>
</evidence>
<gene>
    <name evidence="6" type="ORF">C5167_009328</name>
</gene>
<evidence type="ECO:0000256" key="4">
    <source>
        <dbReference type="ARBA" id="ARBA00023187"/>
    </source>
</evidence>
<keyword evidence="3" id="KW-0809">Transit peptide</keyword>
<dbReference type="GO" id="GO:0000375">
    <property type="term" value="P:RNA splicing, via transesterification reactions"/>
    <property type="evidence" value="ECO:0007669"/>
    <property type="project" value="InterPro"/>
</dbReference>
<dbReference type="GO" id="GO:1990904">
    <property type="term" value="C:ribonucleoprotein complex"/>
    <property type="evidence" value="ECO:0007669"/>
    <property type="project" value="UniProtKB-KW"/>
</dbReference>